<proteinExistence type="predicted"/>
<dbReference type="Gene3D" id="1.10.287.1490">
    <property type="match status" value="1"/>
</dbReference>
<keyword evidence="4" id="KW-1185">Reference proteome</keyword>
<dbReference type="EMBL" id="VSWD01000006">
    <property type="protein sequence ID" value="KAK3100759.1"/>
    <property type="molecule type" value="Genomic_DNA"/>
</dbReference>
<evidence type="ECO:0000313" key="4">
    <source>
        <dbReference type="Proteomes" id="UP001186944"/>
    </source>
</evidence>
<gene>
    <name evidence="3" type="ORF">FSP39_024861</name>
</gene>
<dbReference type="Proteomes" id="UP001186944">
    <property type="component" value="Unassembled WGS sequence"/>
</dbReference>
<name>A0AA89BY22_PINIB</name>
<feature type="compositionally biased region" description="Basic residues" evidence="2">
    <location>
        <begin position="1"/>
        <end position="12"/>
    </location>
</feature>
<feature type="region of interest" description="Disordered" evidence="2">
    <location>
        <begin position="1"/>
        <end position="25"/>
    </location>
</feature>
<dbReference type="AlphaFoldDB" id="A0AA89BY22"/>
<keyword evidence="1" id="KW-0175">Coiled coil</keyword>
<accession>A0AA89BY22</accession>
<evidence type="ECO:0000256" key="1">
    <source>
        <dbReference type="SAM" id="Coils"/>
    </source>
</evidence>
<protein>
    <submittedName>
        <fullName evidence="3">Uncharacterized protein</fullName>
    </submittedName>
</protein>
<reference evidence="3" key="1">
    <citation type="submission" date="2019-08" db="EMBL/GenBank/DDBJ databases">
        <title>The improved chromosome-level genome for the pearl oyster Pinctada fucata martensii using PacBio sequencing and Hi-C.</title>
        <authorList>
            <person name="Zheng Z."/>
        </authorList>
    </citation>
    <scope>NUCLEOTIDE SEQUENCE</scope>
    <source>
        <strain evidence="3">ZZ-2019</strain>
        <tissue evidence="3">Adductor muscle</tissue>
    </source>
</reference>
<organism evidence="3 4">
    <name type="scientific">Pinctada imbricata</name>
    <name type="common">Atlantic pearl-oyster</name>
    <name type="synonym">Pinctada martensii</name>
    <dbReference type="NCBI Taxonomy" id="66713"/>
    <lineage>
        <taxon>Eukaryota</taxon>
        <taxon>Metazoa</taxon>
        <taxon>Spiralia</taxon>
        <taxon>Lophotrochozoa</taxon>
        <taxon>Mollusca</taxon>
        <taxon>Bivalvia</taxon>
        <taxon>Autobranchia</taxon>
        <taxon>Pteriomorphia</taxon>
        <taxon>Pterioida</taxon>
        <taxon>Pterioidea</taxon>
        <taxon>Pteriidae</taxon>
        <taxon>Pinctada</taxon>
    </lineage>
</organism>
<evidence type="ECO:0000256" key="2">
    <source>
        <dbReference type="SAM" id="MobiDB-lite"/>
    </source>
</evidence>
<comment type="caution">
    <text evidence="3">The sequence shown here is derived from an EMBL/GenBank/DDBJ whole genome shotgun (WGS) entry which is preliminary data.</text>
</comment>
<feature type="coiled-coil region" evidence="1">
    <location>
        <begin position="207"/>
        <end position="234"/>
    </location>
</feature>
<evidence type="ECO:0000313" key="3">
    <source>
        <dbReference type="EMBL" id="KAK3100759.1"/>
    </source>
</evidence>
<sequence length="396" mass="45004">MTKKKGAKRKKTFSSSSSSDLNNSDQAINAEGNIDTISLIHDVNVLLYGEQGGSTVTPIPTPAAAPVVLTVDTDTVTASTPRMTDQRSAPDSTVLIHSKLDFIVTKLKKLDVIEESLQKLSIIVGDLNTRLTSVEKKNAEFETAVDFFSEKVDEFNIKCSKLDAVVKRSEEQNAALYTLKSNVHDMDAKQKAMEGKTNELVRHESMILHLSRDVDRMRKERKDLEEKVVDLQRRSMKMNLIFHGLEGERRGEDTERKVRVFLREQLGVDWDIAFANVHRYGRFVRNKPRPIVARFMYQKDLDFVLERSHMLRGSPFGISQQFPGVVEERRRVLLPIMRKYWDEGYSVKLVRDRLYIDGELYDPEDDLVIQVPGTCNNMDVDPSGDATHPKESDSSG</sequence>